<reference evidence="19" key="1">
    <citation type="journal article" date="2022" name="bioRxiv">
        <title>Sequencing and chromosome-scale assembly of the giantPleurodeles waltlgenome.</title>
        <authorList>
            <person name="Brown T."/>
            <person name="Elewa A."/>
            <person name="Iarovenko S."/>
            <person name="Subramanian E."/>
            <person name="Araus A.J."/>
            <person name="Petzold A."/>
            <person name="Susuki M."/>
            <person name="Suzuki K.-i.T."/>
            <person name="Hayashi T."/>
            <person name="Toyoda A."/>
            <person name="Oliveira C."/>
            <person name="Osipova E."/>
            <person name="Leigh N.D."/>
            <person name="Simon A."/>
            <person name="Yun M.H."/>
        </authorList>
    </citation>
    <scope>NUCLEOTIDE SEQUENCE</scope>
    <source>
        <strain evidence="19">20211129_DDA</strain>
        <tissue evidence="19">Liver</tissue>
    </source>
</reference>
<evidence type="ECO:0000256" key="15">
    <source>
        <dbReference type="ARBA" id="ARBA00046288"/>
    </source>
</evidence>
<keyword evidence="7" id="KW-0677">Repeat</keyword>
<comment type="subcellular location">
    <subcellularLocation>
        <location evidence="15">Endomembrane system</location>
        <topology evidence="15">Single-pass type I membrane protein</topology>
    </subcellularLocation>
    <subcellularLocation>
        <location evidence="1">Endosome</location>
    </subcellularLocation>
</comment>
<evidence type="ECO:0000256" key="16">
    <source>
        <dbReference type="PIRNR" id="PIRNR037595"/>
    </source>
</evidence>
<dbReference type="GO" id="GO:0005886">
    <property type="term" value="C:plasma membrane"/>
    <property type="evidence" value="ECO:0007669"/>
    <property type="project" value="TreeGrafter"/>
</dbReference>
<dbReference type="GO" id="GO:0004888">
    <property type="term" value="F:transmembrane signaling receptor activity"/>
    <property type="evidence" value="ECO:0007669"/>
    <property type="project" value="InterPro"/>
</dbReference>
<dbReference type="GO" id="GO:0007249">
    <property type="term" value="P:canonical NF-kappaB signal transduction"/>
    <property type="evidence" value="ECO:0007669"/>
    <property type="project" value="TreeGrafter"/>
</dbReference>
<dbReference type="Proteomes" id="UP001066276">
    <property type="component" value="Chromosome 9"/>
</dbReference>
<dbReference type="GO" id="GO:0038187">
    <property type="term" value="F:pattern recognition receptor activity"/>
    <property type="evidence" value="ECO:0007669"/>
    <property type="project" value="TreeGrafter"/>
</dbReference>
<evidence type="ECO:0000256" key="9">
    <source>
        <dbReference type="ARBA" id="ARBA00022859"/>
    </source>
</evidence>
<dbReference type="InterPro" id="IPR032675">
    <property type="entry name" value="LRR_dom_sf"/>
</dbReference>
<dbReference type="InterPro" id="IPR000157">
    <property type="entry name" value="TIR_dom"/>
</dbReference>
<keyword evidence="10 17" id="KW-1133">Transmembrane helix</keyword>
<name>A0AAV7MZL4_PLEWA</name>
<proteinExistence type="inferred from homology"/>
<dbReference type="GO" id="GO:1902533">
    <property type="term" value="P:positive regulation of intracellular signal transduction"/>
    <property type="evidence" value="ECO:0007669"/>
    <property type="project" value="UniProtKB-ARBA"/>
</dbReference>
<dbReference type="SMART" id="SM00082">
    <property type="entry name" value="LRRCT"/>
    <property type="match status" value="1"/>
</dbReference>
<dbReference type="PANTHER" id="PTHR47410:SF4">
    <property type="entry name" value="TOLL-LIKE RECEPTOR 9"/>
    <property type="match status" value="1"/>
</dbReference>
<keyword evidence="6" id="KW-0732">Signal</keyword>
<dbReference type="InterPro" id="IPR000483">
    <property type="entry name" value="Cys-rich_flank_reg_C"/>
</dbReference>
<evidence type="ECO:0000256" key="6">
    <source>
        <dbReference type="ARBA" id="ARBA00022729"/>
    </source>
</evidence>
<dbReference type="InterPro" id="IPR003591">
    <property type="entry name" value="Leu-rich_rpt_typical-subtyp"/>
</dbReference>
<organism evidence="19 20">
    <name type="scientific">Pleurodeles waltl</name>
    <name type="common">Iberian ribbed newt</name>
    <dbReference type="NCBI Taxonomy" id="8319"/>
    <lineage>
        <taxon>Eukaryota</taxon>
        <taxon>Metazoa</taxon>
        <taxon>Chordata</taxon>
        <taxon>Craniata</taxon>
        <taxon>Vertebrata</taxon>
        <taxon>Euteleostomi</taxon>
        <taxon>Amphibia</taxon>
        <taxon>Batrachia</taxon>
        <taxon>Caudata</taxon>
        <taxon>Salamandroidea</taxon>
        <taxon>Salamandridae</taxon>
        <taxon>Pleurodelinae</taxon>
        <taxon>Pleurodeles</taxon>
    </lineage>
</organism>
<evidence type="ECO:0000313" key="19">
    <source>
        <dbReference type="EMBL" id="KAJ1109201.1"/>
    </source>
</evidence>
<evidence type="ECO:0000256" key="5">
    <source>
        <dbReference type="ARBA" id="ARBA00022692"/>
    </source>
</evidence>
<keyword evidence="11 17" id="KW-0472">Membrane</keyword>
<dbReference type="GO" id="GO:0051607">
    <property type="term" value="P:defense response to virus"/>
    <property type="evidence" value="ECO:0007669"/>
    <property type="project" value="TreeGrafter"/>
</dbReference>
<evidence type="ECO:0000256" key="8">
    <source>
        <dbReference type="ARBA" id="ARBA00022753"/>
    </source>
</evidence>
<keyword evidence="3 16" id="KW-0399">Innate immunity</keyword>
<dbReference type="SMART" id="SM00364">
    <property type="entry name" value="LRR_BAC"/>
    <property type="match status" value="5"/>
</dbReference>
<dbReference type="PANTHER" id="PTHR47410">
    <property type="entry name" value="TOLL-LIKE RECEPTOR 7-RELATED"/>
    <property type="match status" value="1"/>
</dbReference>
<feature type="transmembrane region" description="Helical" evidence="17">
    <location>
        <begin position="622"/>
        <end position="644"/>
    </location>
</feature>
<sequence>MTSKRNITSLISASLVMYTVHIVWATLPRFFPCDDTKNYTSVNCRRRDLEQVPPIKSPNVIEIDLYKNKLVLIANDSFLGVPNLERLNLSWNCVPRSLQPDREPCKLTIDQNAFVELHRLETLHLASNSLTVIPRLPSNLKELNLEMNNIIKLEYQNMSGIFHLKELYLGMNCYYQNPCYSSLTFTRDLFTDATSLELLSLKFNNLTSIPLGLPSTLTSLDLGENKIPELRPSDFDNLTNLKYLDLRWNCQRCDHAALPCFPCSNNSALQIHDDAFRNLSKLKELNLRGNSLRDLPDIIFEPLTNLQSLELSDNFLALVIASGTLFSKLPRMQNLSLNYNYEPLNTFPKLTLSHTMKDMRSLRYISLNGYFFRNLDESGIEPLLSLPNLQYITFRTNFIENVNLTLFDRFKYSRLIDLSENILTLSKSCTASQVRKTIDTPLRLSRETTLAELYNSVDDNRRDADSDEHPPFYFSYPACKHYHKTLDLSFNNIKRIDPEDFRDMKDVECLNLSYNYINQRLNGSQFSYLTSLKLLDVANNRNNKIKLIDENSFSDVLLSNLRLLDVSGNPLKCTCEAHWFIQFLKTTKIAIEHVSNGMICDAPDSKRGQYLFSIDPRSCQDIYGHLAFLVTTSLAVFVTVLPVLKKLYGWDIWYGAHILKALLRKGYSSCPSIDGYDAFIAFDSQQYAITDWVYNELVLRLEEKGSTQFRLCLEERDWVAGKSRIENLCDAVYKSKKTIFILGADGFASGLLRQTFFIAQQRLLDEKLDVVILVLLESRMKMSKYLQARKRVCKRSIIQWPCNPKGQPYFWHSLRVLLAQDSRKWYDSKIRSSIDG</sequence>
<dbReference type="Pfam" id="PF13855">
    <property type="entry name" value="LRR_8"/>
    <property type="match status" value="3"/>
</dbReference>
<keyword evidence="20" id="KW-1185">Reference proteome</keyword>
<evidence type="ECO:0000256" key="3">
    <source>
        <dbReference type="ARBA" id="ARBA00022588"/>
    </source>
</evidence>
<evidence type="ECO:0000256" key="11">
    <source>
        <dbReference type="ARBA" id="ARBA00023136"/>
    </source>
</evidence>
<evidence type="ECO:0000256" key="17">
    <source>
        <dbReference type="SAM" id="Phobius"/>
    </source>
</evidence>
<dbReference type="Gene3D" id="3.80.10.10">
    <property type="entry name" value="Ribonuclease Inhibitor"/>
    <property type="match status" value="2"/>
</dbReference>
<dbReference type="InterPro" id="IPR017241">
    <property type="entry name" value="Toll-like_receptor"/>
</dbReference>
<dbReference type="SMART" id="SM00369">
    <property type="entry name" value="LRR_TYP"/>
    <property type="match status" value="9"/>
</dbReference>
<evidence type="ECO:0000313" key="20">
    <source>
        <dbReference type="Proteomes" id="UP001066276"/>
    </source>
</evidence>
<dbReference type="SMART" id="SM00365">
    <property type="entry name" value="LRR_SD22"/>
    <property type="match status" value="6"/>
</dbReference>
<keyword evidence="14 16" id="KW-0395">Inflammatory response</keyword>
<evidence type="ECO:0000256" key="2">
    <source>
        <dbReference type="ARBA" id="ARBA00009634"/>
    </source>
</evidence>
<dbReference type="SUPFAM" id="SSF52058">
    <property type="entry name" value="L domain-like"/>
    <property type="match status" value="1"/>
</dbReference>
<comment type="caution">
    <text evidence="19">The sequence shown here is derived from an EMBL/GenBank/DDBJ whole genome shotgun (WGS) entry which is preliminary data.</text>
</comment>
<dbReference type="PIRSF" id="PIRSF037595">
    <property type="entry name" value="Toll-like_receptor"/>
    <property type="match status" value="1"/>
</dbReference>
<evidence type="ECO:0000256" key="12">
    <source>
        <dbReference type="ARBA" id="ARBA00023170"/>
    </source>
</evidence>
<feature type="domain" description="TIR" evidence="18">
    <location>
        <begin position="674"/>
        <end position="818"/>
    </location>
</feature>
<keyword evidence="5 17" id="KW-0812">Transmembrane</keyword>
<keyword evidence="4" id="KW-0433">Leucine-rich repeat</keyword>
<dbReference type="InterPro" id="IPR001611">
    <property type="entry name" value="Leu-rich_rpt"/>
</dbReference>
<dbReference type="GO" id="GO:0005768">
    <property type="term" value="C:endosome"/>
    <property type="evidence" value="ECO:0007669"/>
    <property type="project" value="UniProtKB-SubCell"/>
</dbReference>
<evidence type="ECO:0000256" key="7">
    <source>
        <dbReference type="ARBA" id="ARBA00022737"/>
    </source>
</evidence>
<gene>
    <name evidence="19" type="ORF">NDU88_006565</name>
</gene>
<dbReference type="GO" id="GO:0006954">
    <property type="term" value="P:inflammatory response"/>
    <property type="evidence" value="ECO:0007669"/>
    <property type="project" value="UniProtKB-UniRule"/>
</dbReference>
<keyword evidence="12 16" id="KW-0675">Receptor</keyword>
<keyword evidence="8" id="KW-0967">Endosome</keyword>
<dbReference type="PROSITE" id="PS51450">
    <property type="entry name" value="LRR"/>
    <property type="match status" value="2"/>
</dbReference>
<dbReference type="SMART" id="SM00255">
    <property type="entry name" value="TIR"/>
    <property type="match status" value="1"/>
</dbReference>
<evidence type="ECO:0000259" key="18">
    <source>
        <dbReference type="PROSITE" id="PS50104"/>
    </source>
</evidence>
<keyword evidence="9 16" id="KW-0391">Immunity</keyword>
<evidence type="ECO:0000256" key="1">
    <source>
        <dbReference type="ARBA" id="ARBA00004177"/>
    </source>
</evidence>
<evidence type="ECO:0000256" key="10">
    <source>
        <dbReference type="ARBA" id="ARBA00022989"/>
    </source>
</evidence>
<dbReference type="InterPro" id="IPR035897">
    <property type="entry name" value="Toll_tir_struct_dom_sf"/>
</dbReference>
<dbReference type="SUPFAM" id="SSF52200">
    <property type="entry name" value="Toll/Interleukin receptor TIR domain"/>
    <property type="match status" value="1"/>
</dbReference>
<dbReference type="PROSITE" id="PS50104">
    <property type="entry name" value="TIR"/>
    <property type="match status" value="1"/>
</dbReference>
<evidence type="ECO:0000256" key="4">
    <source>
        <dbReference type="ARBA" id="ARBA00022614"/>
    </source>
</evidence>
<dbReference type="Gene3D" id="3.40.50.10140">
    <property type="entry name" value="Toll/interleukin-1 receptor homology (TIR) domain"/>
    <property type="match status" value="1"/>
</dbReference>
<evidence type="ECO:0000256" key="13">
    <source>
        <dbReference type="ARBA" id="ARBA00023180"/>
    </source>
</evidence>
<comment type="similarity">
    <text evidence="2 16">Belongs to the Toll-like receptor family.</text>
</comment>
<keyword evidence="13" id="KW-0325">Glycoprotein</keyword>
<dbReference type="EMBL" id="JANPWB010000013">
    <property type="protein sequence ID" value="KAJ1109201.1"/>
    <property type="molecule type" value="Genomic_DNA"/>
</dbReference>
<dbReference type="Pfam" id="PF01582">
    <property type="entry name" value="TIR"/>
    <property type="match status" value="1"/>
</dbReference>
<dbReference type="GO" id="GO:0045087">
    <property type="term" value="P:innate immune response"/>
    <property type="evidence" value="ECO:0007669"/>
    <property type="project" value="UniProtKB-UniRule"/>
</dbReference>
<dbReference type="GO" id="GO:0002224">
    <property type="term" value="P:toll-like receptor signaling pathway"/>
    <property type="evidence" value="ECO:0007669"/>
    <property type="project" value="InterPro"/>
</dbReference>
<evidence type="ECO:0000256" key="14">
    <source>
        <dbReference type="ARBA" id="ARBA00023198"/>
    </source>
</evidence>
<dbReference type="GO" id="GO:0032755">
    <property type="term" value="P:positive regulation of interleukin-6 production"/>
    <property type="evidence" value="ECO:0007669"/>
    <property type="project" value="TreeGrafter"/>
</dbReference>
<dbReference type="AlphaFoldDB" id="A0AAV7MZL4"/>
<protein>
    <recommendedName>
        <fullName evidence="18">TIR domain-containing protein</fullName>
    </recommendedName>
</protein>
<accession>A0AAV7MZL4</accession>